<evidence type="ECO:0000313" key="4">
    <source>
        <dbReference type="Proteomes" id="UP001267426"/>
    </source>
</evidence>
<feature type="domain" description="NTP pyrophosphohydrolase MazG-like" evidence="1">
    <location>
        <begin position="27"/>
        <end position="94"/>
    </location>
</feature>
<dbReference type="InterPro" id="IPR004518">
    <property type="entry name" value="MazG-like_dom"/>
</dbReference>
<dbReference type="Proteomes" id="UP001267426">
    <property type="component" value="Unassembled WGS sequence"/>
</dbReference>
<evidence type="ECO:0000259" key="1">
    <source>
        <dbReference type="Pfam" id="PF03819"/>
    </source>
</evidence>
<dbReference type="Pfam" id="PF18722">
    <property type="entry name" value="MazG_C"/>
    <property type="match status" value="1"/>
</dbReference>
<evidence type="ECO:0000259" key="2">
    <source>
        <dbReference type="Pfam" id="PF18722"/>
    </source>
</evidence>
<dbReference type="InterPro" id="IPR041407">
    <property type="entry name" value="MazG_C"/>
</dbReference>
<dbReference type="Pfam" id="PF03819">
    <property type="entry name" value="MazG"/>
    <property type="match status" value="1"/>
</dbReference>
<keyword evidence="4" id="KW-1185">Reference proteome</keyword>
<comment type="caution">
    <text evidence="3">The sequence shown here is derived from an EMBL/GenBank/DDBJ whole genome shotgun (WGS) entry which is preliminary data.</text>
</comment>
<feature type="domain" description="MazG C-terminal" evidence="2">
    <location>
        <begin position="104"/>
        <end position="287"/>
    </location>
</feature>
<dbReference type="InterPro" id="IPR011379">
    <property type="entry name" value="MazG-related_GP37"/>
</dbReference>
<dbReference type="CDD" id="cd11541">
    <property type="entry name" value="NTP-PPase_u4"/>
    <property type="match status" value="1"/>
</dbReference>
<gene>
    <name evidence="3" type="ORF">RM540_09375</name>
</gene>
<dbReference type="RefSeq" id="WP_311663417.1">
    <property type="nucleotide sequence ID" value="NZ_JAVRHT010000019.1"/>
</dbReference>
<protein>
    <submittedName>
        <fullName evidence="3">Nucleoside triphosphate pyrophosphohydrolase family protein</fullName>
    </submittedName>
</protein>
<reference evidence="3 4" key="1">
    <citation type="submission" date="2023-09" db="EMBL/GenBank/DDBJ databases">
        <authorList>
            <person name="Rey-Velasco X."/>
        </authorList>
    </citation>
    <scope>NUCLEOTIDE SEQUENCE [LARGE SCALE GENOMIC DNA]</scope>
    <source>
        <strain evidence="3 4">F394</strain>
    </source>
</reference>
<dbReference type="Gene3D" id="1.10.287.1080">
    <property type="entry name" value="MazG-like"/>
    <property type="match status" value="1"/>
</dbReference>
<accession>A0ABU3BRT1</accession>
<dbReference type="EMBL" id="JAVRHT010000019">
    <property type="protein sequence ID" value="MDT0631955.1"/>
    <property type="molecule type" value="Genomic_DNA"/>
</dbReference>
<dbReference type="SUPFAM" id="SSF101386">
    <property type="entry name" value="all-alpha NTP pyrophosphatases"/>
    <property type="match status" value="1"/>
</dbReference>
<name>A0ABU3BRT1_9BACT</name>
<proteinExistence type="predicted"/>
<organism evidence="3 4">
    <name type="scientific">Rubrivirga litoralis</name>
    <dbReference type="NCBI Taxonomy" id="3075598"/>
    <lineage>
        <taxon>Bacteria</taxon>
        <taxon>Pseudomonadati</taxon>
        <taxon>Rhodothermota</taxon>
        <taxon>Rhodothermia</taxon>
        <taxon>Rhodothermales</taxon>
        <taxon>Rubricoccaceae</taxon>
        <taxon>Rubrivirga</taxon>
    </lineage>
</organism>
<sequence>MTLSDYQRRAAETDFVDDDERGLLVALLGLAGEVGELVTEQKKRLRDGEAYGAFEGRVAEELGDLLWYVAGVARRHGLDLGEVAAQNLEKNRARWSERRVPPSPLDEGYEEHERLPAVVEAVLEDVETPDGPAMMAHVDGEQMGATLTDNARDDDGYRFHDVFHLANAAVLGWSPCIRAILGRKRKSDTLADEVEDGGRAAAIEEGVVALVWSHARDRNFYEGVESVDDDLLRTVRAMTAHLEVADRTAADWERTILSGFAVWRQVRAAGGGVVTADRRRGTISYSPLPEAELAA</sequence>
<evidence type="ECO:0000313" key="3">
    <source>
        <dbReference type="EMBL" id="MDT0631955.1"/>
    </source>
</evidence>